<dbReference type="EMBL" id="LLEI02000091">
    <property type="protein sequence ID" value="OAJ92066.1"/>
    <property type="molecule type" value="Genomic_DNA"/>
</dbReference>
<dbReference type="Proteomes" id="UP000078406">
    <property type="component" value="Unassembled WGS sequence"/>
</dbReference>
<dbReference type="AlphaFoldDB" id="A0A177XUM5"/>
<reference evidence="2 3" key="1">
    <citation type="journal article" date="2016" name="Syst. Appl. Microbiol.">
        <title>Vibrio bivalvicida sp. nov., a novel larval pathogen for bivalve molluscs reared in a hatchery.</title>
        <authorList>
            <person name="Dubert J."/>
            <person name="Romalde J.L."/>
            <person name="Prado S."/>
            <person name="Barja J.L."/>
        </authorList>
    </citation>
    <scope>NUCLEOTIDE SEQUENCE [LARGE SCALE GENOMIC DNA]</scope>
    <source>
        <strain evidence="2 3">605</strain>
    </source>
</reference>
<feature type="region of interest" description="Disordered" evidence="1">
    <location>
        <begin position="1"/>
        <end position="27"/>
    </location>
</feature>
<dbReference type="GO" id="GO:0005576">
    <property type="term" value="C:extracellular region"/>
    <property type="evidence" value="ECO:0007669"/>
    <property type="project" value="InterPro"/>
</dbReference>
<organism evidence="2 3">
    <name type="scientific">Vibrio bivalvicida</name>
    <dbReference type="NCBI Taxonomy" id="1276888"/>
    <lineage>
        <taxon>Bacteria</taxon>
        <taxon>Pseudomonadati</taxon>
        <taxon>Pseudomonadota</taxon>
        <taxon>Gammaproteobacteria</taxon>
        <taxon>Vibrionales</taxon>
        <taxon>Vibrionaceae</taxon>
        <taxon>Vibrio</taxon>
        <taxon>Vibrio oreintalis group</taxon>
    </lineage>
</organism>
<comment type="caution">
    <text evidence="2">The sequence shown here is derived from an EMBL/GenBank/DDBJ whole genome shotgun (WGS) entry which is preliminary data.</text>
</comment>
<evidence type="ECO:0000313" key="3">
    <source>
        <dbReference type="Proteomes" id="UP000078406"/>
    </source>
</evidence>
<evidence type="ECO:0000256" key="1">
    <source>
        <dbReference type="SAM" id="MobiDB-lite"/>
    </source>
</evidence>
<dbReference type="InterPro" id="IPR005413">
    <property type="entry name" value="LowCa_resp_V_Ag"/>
</dbReference>
<protein>
    <recommendedName>
        <fullName evidence="4">Type III secretion cytoplasmic LcrG inhibitor</fullName>
    </recommendedName>
</protein>
<dbReference type="Pfam" id="PF04792">
    <property type="entry name" value="LcrV"/>
    <property type="match status" value="2"/>
</dbReference>
<accession>A0A177XUM5</accession>
<sequence length="696" mass="77974">MTDMLKITGSNTGASTDAQSNEAPKTSVNFESELKGQLSGEQFALVQPFIGRLPPIKGKTPEETATLYAAAVKNLADKQAAVSGNTGSALTQWVNSLQGMSRVTSSDPLDQSNQVLSNQFQDWFSKQLTSQLDSFLPTGVVSQFKLVLGSTVSQADQIGGLTAADLQIKTGEVSTFITQLKDHLNSDLRIRNDSLPFLRSAFGSLANRSLTLSEIKDSEFLLKADRFSQKVSEQLVKQFKDAGVTLSKDDADKIAAKIKWTPGMSETQLETAVKKMVTQLKGQFDTAYEANASTRLKAVIDAEVTRLGKTDSKAESLSDFFANIAVSLTHSRIDVFYNDDEIHSDQKTQINADQVTGVKDHVERDIRDLFEKMMRGEPVEPAFKDRYAAMVDNLNTLTARLRRVTSEELARKEINAGHSMTARDLLSVVDASIANRFDEQVLFSLNERRVNRLEKRDSQKAELQSYTGRLKIYGEVQSLIHTKQSGSGTYGQSYNPKDYTFSREDFNYSTDEEFYNSPEFKHLTKVYLSENTVAISGEWQDINNTWIDWNKLHEDRRAGLISMDEVSWAQGHSGKTRFHCTREYVDKYIKPEYRDDVTVNSISGARRSEVKVTHLMFLKYEGVDAAGTPYQDGEKVKKLSNFSSSISDKSKLLNDEVQIKTTELNDTSSQYNSTVEAINKFVQKYHSILEQILRAI</sequence>
<dbReference type="RefSeq" id="WP_054962582.1">
    <property type="nucleotide sequence ID" value="NZ_LLEI02000091.1"/>
</dbReference>
<evidence type="ECO:0000313" key="2">
    <source>
        <dbReference type="EMBL" id="OAJ92066.1"/>
    </source>
</evidence>
<name>A0A177XUM5_9VIBR</name>
<dbReference type="SUPFAM" id="SSF103388">
    <property type="entry name" value="Virulence-associated V antigen"/>
    <property type="match status" value="1"/>
</dbReference>
<feature type="compositionally biased region" description="Polar residues" evidence="1">
    <location>
        <begin position="8"/>
        <end position="27"/>
    </location>
</feature>
<dbReference type="InterPro" id="IPR036139">
    <property type="entry name" value="Vir_assoc_V_ag_sf"/>
</dbReference>
<gene>
    <name evidence="2" type="ORF">APB76_22170</name>
</gene>
<evidence type="ECO:0008006" key="4">
    <source>
        <dbReference type="Google" id="ProtNLM"/>
    </source>
</evidence>
<proteinExistence type="predicted"/>